<evidence type="ECO:0000313" key="2">
    <source>
        <dbReference type="Proteomes" id="UP000178319"/>
    </source>
</evidence>
<reference evidence="1 2" key="1">
    <citation type="journal article" date="2016" name="Nat. Commun.">
        <title>Thousands of microbial genomes shed light on interconnected biogeochemical processes in an aquifer system.</title>
        <authorList>
            <person name="Anantharaman K."/>
            <person name="Brown C.T."/>
            <person name="Hug L.A."/>
            <person name="Sharon I."/>
            <person name="Castelle C.J."/>
            <person name="Probst A.J."/>
            <person name="Thomas B.C."/>
            <person name="Singh A."/>
            <person name="Wilkins M.J."/>
            <person name="Karaoz U."/>
            <person name="Brodie E.L."/>
            <person name="Williams K.H."/>
            <person name="Hubbard S.S."/>
            <person name="Banfield J.F."/>
        </authorList>
    </citation>
    <scope>NUCLEOTIDE SEQUENCE [LARGE SCALE GENOMIC DNA]</scope>
</reference>
<protein>
    <submittedName>
        <fullName evidence="1">Uncharacterized protein</fullName>
    </submittedName>
</protein>
<proteinExistence type="predicted"/>
<dbReference type="Proteomes" id="UP000178319">
    <property type="component" value="Unassembled WGS sequence"/>
</dbReference>
<accession>A0A1G1V5S2</accession>
<evidence type="ECO:0000313" key="1">
    <source>
        <dbReference type="EMBL" id="OGY10736.1"/>
    </source>
</evidence>
<dbReference type="AlphaFoldDB" id="A0A1G1V5S2"/>
<comment type="caution">
    <text evidence="1">The sequence shown here is derived from an EMBL/GenBank/DDBJ whole genome shotgun (WGS) entry which is preliminary data.</text>
</comment>
<gene>
    <name evidence="1" type="ORF">A3D26_02740</name>
</gene>
<organism evidence="1 2">
    <name type="scientific">Candidatus Blackburnbacteria bacterium RIFCSPHIGHO2_02_FULL_44_20</name>
    <dbReference type="NCBI Taxonomy" id="1797516"/>
    <lineage>
        <taxon>Bacteria</taxon>
        <taxon>Candidatus Blackburniibacteriota</taxon>
    </lineage>
</organism>
<name>A0A1G1V5S2_9BACT</name>
<dbReference type="STRING" id="1797516.A3D26_02740"/>
<dbReference type="EMBL" id="MHBZ01000030">
    <property type="protein sequence ID" value="OGY10736.1"/>
    <property type="molecule type" value="Genomic_DNA"/>
</dbReference>
<sequence>MKLYGFFIEGKVRSIGLSIFISTGSQFLWESASNEYLSRGLARSLTFWGIRGFELGLLASCQPITPARIRQIKETRATNIFLGMSVF</sequence>